<evidence type="ECO:0000313" key="2">
    <source>
        <dbReference type="Proteomes" id="UP000265520"/>
    </source>
</evidence>
<accession>A0A392RM66</accession>
<organism evidence="1 2">
    <name type="scientific">Trifolium medium</name>
    <dbReference type="NCBI Taxonomy" id="97028"/>
    <lineage>
        <taxon>Eukaryota</taxon>
        <taxon>Viridiplantae</taxon>
        <taxon>Streptophyta</taxon>
        <taxon>Embryophyta</taxon>
        <taxon>Tracheophyta</taxon>
        <taxon>Spermatophyta</taxon>
        <taxon>Magnoliopsida</taxon>
        <taxon>eudicotyledons</taxon>
        <taxon>Gunneridae</taxon>
        <taxon>Pentapetalae</taxon>
        <taxon>rosids</taxon>
        <taxon>fabids</taxon>
        <taxon>Fabales</taxon>
        <taxon>Fabaceae</taxon>
        <taxon>Papilionoideae</taxon>
        <taxon>50 kb inversion clade</taxon>
        <taxon>NPAAA clade</taxon>
        <taxon>Hologalegina</taxon>
        <taxon>IRL clade</taxon>
        <taxon>Trifolieae</taxon>
        <taxon>Trifolium</taxon>
    </lineage>
</organism>
<keyword evidence="2" id="KW-1185">Reference proteome</keyword>
<name>A0A392RM66_9FABA</name>
<comment type="caution">
    <text evidence="1">The sequence shown here is derived from an EMBL/GenBank/DDBJ whole genome shotgun (WGS) entry which is preliminary data.</text>
</comment>
<feature type="non-terminal residue" evidence="1">
    <location>
        <position position="1"/>
    </location>
</feature>
<proteinExistence type="predicted"/>
<dbReference type="AlphaFoldDB" id="A0A392RM66"/>
<reference evidence="1 2" key="1">
    <citation type="journal article" date="2018" name="Front. Plant Sci.">
        <title>Red Clover (Trifolium pratense) and Zigzag Clover (T. medium) - A Picture of Genomic Similarities and Differences.</title>
        <authorList>
            <person name="Dluhosova J."/>
            <person name="Istvanek J."/>
            <person name="Nedelnik J."/>
            <person name="Repkova J."/>
        </authorList>
    </citation>
    <scope>NUCLEOTIDE SEQUENCE [LARGE SCALE GENOMIC DNA]</scope>
    <source>
        <strain evidence="2">cv. 10/8</strain>
        <tissue evidence="1">Leaf</tissue>
    </source>
</reference>
<dbReference type="EMBL" id="LXQA010247559">
    <property type="protein sequence ID" value="MCI37713.1"/>
    <property type="molecule type" value="Genomic_DNA"/>
</dbReference>
<protein>
    <submittedName>
        <fullName evidence="1">Uncharacterized protein</fullName>
    </submittedName>
</protein>
<evidence type="ECO:0000313" key="1">
    <source>
        <dbReference type="EMBL" id="MCI37713.1"/>
    </source>
</evidence>
<sequence>FLISTEFNELQHSIEPADDSELSLAFNALNFPIGFLEHTSIAGGTSGGEAELSAP</sequence>
<dbReference type="Proteomes" id="UP000265520">
    <property type="component" value="Unassembled WGS sequence"/>
</dbReference>